<evidence type="ECO:0000256" key="2">
    <source>
        <dbReference type="ARBA" id="ARBA00022980"/>
    </source>
</evidence>
<dbReference type="GO" id="GO:0006412">
    <property type="term" value="P:translation"/>
    <property type="evidence" value="ECO:0007669"/>
    <property type="project" value="InterPro"/>
</dbReference>
<evidence type="ECO:0000313" key="7">
    <source>
        <dbReference type="Proteomes" id="UP000054007"/>
    </source>
</evidence>
<feature type="compositionally biased region" description="Polar residues" evidence="5">
    <location>
        <begin position="37"/>
        <end position="46"/>
    </location>
</feature>
<dbReference type="STRING" id="1314674.A0A0D7BLJ5"/>
<evidence type="ECO:0000256" key="4">
    <source>
        <dbReference type="ARBA" id="ARBA00040565"/>
    </source>
</evidence>
<dbReference type="PANTHER" id="PTHR10746">
    <property type="entry name" value="50S RIBOSOMAL PROTEIN L4"/>
    <property type="match status" value="1"/>
</dbReference>
<sequence>MIRGVGRRTPRQLLKEALAAKPAAASLTRPTPEDVVGSSSNTTQFDSPLRPVYLELSQSFAPKQDDPTPRETVVALNPTVFGEALRRDILHLCIVQYRDGLRQGSANTKTRGEVAGSGRKIRPQKGSGRARLGDAQSPMLRGGGVAFGPKPRDFSTKLPRKVIDMGMRVALSQKVKESALGVMHHMDWSVPKTKSMVARLEAMQLTNTLFVTGQEEVPAPLSRAMANIAHVDVISVYDLNIHDVLTWERVVLDAKAVEYLEETLARRPAVHSSVAPLPISRNALLLEAAQF</sequence>
<keyword evidence="2 6" id="KW-0689">Ribosomal protein</keyword>
<name>A0A0D7BLJ5_9AGAR</name>
<feature type="region of interest" description="Disordered" evidence="5">
    <location>
        <begin position="20"/>
        <end position="46"/>
    </location>
</feature>
<accession>A0A0D7BLJ5</accession>
<keyword evidence="3" id="KW-0687">Ribonucleoprotein</keyword>
<dbReference type="SUPFAM" id="SSF52166">
    <property type="entry name" value="Ribosomal protein L4"/>
    <property type="match status" value="1"/>
</dbReference>
<gene>
    <name evidence="6" type="ORF">CYLTODRAFT_408509</name>
</gene>
<comment type="similarity">
    <text evidence="1">Belongs to the universal ribosomal protein uL4 family.</text>
</comment>
<dbReference type="InterPro" id="IPR002136">
    <property type="entry name" value="Ribosomal_uL4"/>
</dbReference>
<dbReference type="Gene3D" id="3.40.1370.10">
    <property type="match status" value="1"/>
</dbReference>
<dbReference type="GO" id="GO:0003735">
    <property type="term" value="F:structural constituent of ribosome"/>
    <property type="evidence" value="ECO:0007669"/>
    <property type="project" value="InterPro"/>
</dbReference>
<dbReference type="Proteomes" id="UP000054007">
    <property type="component" value="Unassembled WGS sequence"/>
</dbReference>
<feature type="region of interest" description="Disordered" evidence="5">
    <location>
        <begin position="106"/>
        <end position="151"/>
    </location>
</feature>
<evidence type="ECO:0000313" key="6">
    <source>
        <dbReference type="EMBL" id="KIY71014.1"/>
    </source>
</evidence>
<dbReference type="Pfam" id="PF00573">
    <property type="entry name" value="Ribosomal_L4"/>
    <property type="match status" value="1"/>
</dbReference>
<keyword evidence="7" id="KW-1185">Reference proteome</keyword>
<proteinExistence type="inferred from homology"/>
<dbReference type="InterPro" id="IPR023574">
    <property type="entry name" value="Ribosomal_uL4_dom_sf"/>
</dbReference>
<dbReference type="GO" id="GO:1990904">
    <property type="term" value="C:ribonucleoprotein complex"/>
    <property type="evidence" value="ECO:0007669"/>
    <property type="project" value="UniProtKB-KW"/>
</dbReference>
<dbReference type="PANTHER" id="PTHR10746:SF6">
    <property type="entry name" value="LARGE RIBOSOMAL SUBUNIT PROTEIN UL4M"/>
    <property type="match status" value="1"/>
</dbReference>
<dbReference type="AlphaFoldDB" id="A0A0D7BLJ5"/>
<dbReference type="GO" id="GO:0005840">
    <property type="term" value="C:ribosome"/>
    <property type="evidence" value="ECO:0007669"/>
    <property type="project" value="UniProtKB-KW"/>
</dbReference>
<evidence type="ECO:0000256" key="1">
    <source>
        <dbReference type="ARBA" id="ARBA00010528"/>
    </source>
</evidence>
<evidence type="ECO:0000256" key="3">
    <source>
        <dbReference type="ARBA" id="ARBA00023274"/>
    </source>
</evidence>
<dbReference type="EMBL" id="KN880460">
    <property type="protein sequence ID" value="KIY71014.1"/>
    <property type="molecule type" value="Genomic_DNA"/>
</dbReference>
<evidence type="ECO:0000256" key="5">
    <source>
        <dbReference type="SAM" id="MobiDB-lite"/>
    </source>
</evidence>
<dbReference type="HAMAP" id="MF_01328_B">
    <property type="entry name" value="Ribosomal_uL4_B"/>
    <property type="match status" value="1"/>
</dbReference>
<organism evidence="6 7">
    <name type="scientific">Cylindrobasidium torrendii FP15055 ss-10</name>
    <dbReference type="NCBI Taxonomy" id="1314674"/>
    <lineage>
        <taxon>Eukaryota</taxon>
        <taxon>Fungi</taxon>
        <taxon>Dikarya</taxon>
        <taxon>Basidiomycota</taxon>
        <taxon>Agaricomycotina</taxon>
        <taxon>Agaricomycetes</taxon>
        <taxon>Agaricomycetidae</taxon>
        <taxon>Agaricales</taxon>
        <taxon>Marasmiineae</taxon>
        <taxon>Physalacriaceae</taxon>
        <taxon>Cylindrobasidium</taxon>
    </lineage>
</organism>
<dbReference type="NCBIfam" id="TIGR03953">
    <property type="entry name" value="rplD_bact"/>
    <property type="match status" value="1"/>
</dbReference>
<reference evidence="6 7" key="1">
    <citation type="journal article" date="2015" name="Fungal Genet. Biol.">
        <title>Evolution of novel wood decay mechanisms in Agaricales revealed by the genome sequences of Fistulina hepatica and Cylindrobasidium torrendii.</title>
        <authorList>
            <person name="Floudas D."/>
            <person name="Held B.W."/>
            <person name="Riley R."/>
            <person name="Nagy L.G."/>
            <person name="Koehler G."/>
            <person name="Ransdell A.S."/>
            <person name="Younus H."/>
            <person name="Chow J."/>
            <person name="Chiniquy J."/>
            <person name="Lipzen A."/>
            <person name="Tritt A."/>
            <person name="Sun H."/>
            <person name="Haridas S."/>
            <person name="LaButti K."/>
            <person name="Ohm R.A."/>
            <person name="Kues U."/>
            <person name="Blanchette R.A."/>
            <person name="Grigoriev I.V."/>
            <person name="Minto R.E."/>
            <person name="Hibbett D.S."/>
        </authorList>
    </citation>
    <scope>NUCLEOTIDE SEQUENCE [LARGE SCALE GENOMIC DNA]</scope>
    <source>
        <strain evidence="6 7">FP15055 ss-10</strain>
    </source>
</reference>
<dbReference type="InterPro" id="IPR013005">
    <property type="entry name" value="Ribosomal_uL4-like"/>
</dbReference>
<dbReference type="OrthoDB" id="275876at2759"/>
<protein>
    <recommendedName>
        <fullName evidence="4">Large ribosomal subunit protein uL4m</fullName>
    </recommendedName>
</protein>